<dbReference type="RefSeq" id="WP_067986352.1">
    <property type="nucleotide sequence ID" value="NZ_VMSD01000008.1"/>
</dbReference>
<sequence>MSAGALLAGTPGTPTVVLVHGLASSFRVWDKVVPRLETSANIVAVQLESSSSIEADADDVAALLGPDAIVVGHSRGGLVATGLAERHPELVAALVLLCPPWSRESRLSARAPIERALAIPGLGDLLWVLASEDRQRAAQQNAFAPHVPVPDQFVADARSRGREDFVRSSRAIDTYLGARPLPERLGGLRMPVDLVFGELDARVARPVGHFDGLPRARVTELDGVGHTPPWEAPEVVATLIADYLPDTVESAAPAEET</sequence>
<protein>
    <submittedName>
        <fullName evidence="2">Pimeloyl-ACP methyl ester carboxylesterase</fullName>
    </submittedName>
</protein>
<dbReference type="InterPro" id="IPR000073">
    <property type="entry name" value="AB_hydrolase_1"/>
</dbReference>
<evidence type="ECO:0000313" key="3">
    <source>
        <dbReference type="Proteomes" id="UP000798951"/>
    </source>
</evidence>
<dbReference type="SUPFAM" id="SSF53474">
    <property type="entry name" value="alpha/beta-Hydrolases"/>
    <property type="match status" value="1"/>
</dbReference>
<evidence type="ECO:0000259" key="1">
    <source>
        <dbReference type="Pfam" id="PF12697"/>
    </source>
</evidence>
<dbReference type="InterPro" id="IPR050266">
    <property type="entry name" value="AB_hydrolase_sf"/>
</dbReference>
<evidence type="ECO:0000313" key="2">
    <source>
        <dbReference type="EMBL" id="KAF0845204.1"/>
    </source>
</evidence>
<feature type="domain" description="AB hydrolase-1" evidence="1">
    <location>
        <begin position="16"/>
        <end position="237"/>
    </location>
</feature>
<dbReference type="EMBL" id="VMSD01000008">
    <property type="protein sequence ID" value="KAF0845204.1"/>
    <property type="molecule type" value="Genomic_DNA"/>
</dbReference>
<gene>
    <name evidence="2" type="ORF">FNL39_10812</name>
</gene>
<reference evidence="2 3" key="1">
    <citation type="submission" date="2019-07" db="EMBL/GenBank/DDBJ databases">
        <title>Genomic Encyclopedia of Type Strains, Phase IV (KMG-IV): sequencing the most valuable type-strain genomes for metagenomic binning, comparative biology and taxonomic classification.</title>
        <authorList>
            <person name="Goeker M."/>
        </authorList>
    </citation>
    <scope>NUCLEOTIDE SEQUENCE [LARGE SCALE GENOMIC DNA]</scope>
    <source>
        <strain evidence="2 3">DSM 44831</strain>
    </source>
</reference>
<dbReference type="InterPro" id="IPR029058">
    <property type="entry name" value="AB_hydrolase_fold"/>
</dbReference>
<dbReference type="Pfam" id="PF12697">
    <property type="entry name" value="Abhydrolase_6"/>
    <property type="match status" value="1"/>
</dbReference>
<accession>A0ABQ6YHC7</accession>
<dbReference type="PANTHER" id="PTHR43798">
    <property type="entry name" value="MONOACYLGLYCEROL LIPASE"/>
    <property type="match status" value="1"/>
</dbReference>
<comment type="caution">
    <text evidence="2">The sequence shown here is derived from an EMBL/GenBank/DDBJ whole genome shotgun (WGS) entry which is preliminary data.</text>
</comment>
<keyword evidence="3" id="KW-1185">Reference proteome</keyword>
<proteinExistence type="predicted"/>
<dbReference type="Proteomes" id="UP000798951">
    <property type="component" value="Unassembled WGS sequence"/>
</dbReference>
<name>A0ABQ6YHC7_9NOCA</name>
<dbReference type="Gene3D" id="3.40.50.1820">
    <property type="entry name" value="alpha/beta hydrolase"/>
    <property type="match status" value="1"/>
</dbReference>
<organism evidence="2 3">
    <name type="scientific">Nocardia caishijiensis</name>
    <dbReference type="NCBI Taxonomy" id="184756"/>
    <lineage>
        <taxon>Bacteria</taxon>
        <taxon>Bacillati</taxon>
        <taxon>Actinomycetota</taxon>
        <taxon>Actinomycetes</taxon>
        <taxon>Mycobacteriales</taxon>
        <taxon>Nocardiaceae</taxon>
        <taxon>Nocardia</taxon>
    </lineage>
</organism>